<dbReference type="Gene3D" id="3.30.365.10">
    <property type="entry name" value="Aldehyde oxidase/xanthine dehydrogenase, molybdopterin binding domain"/>
    <property type="match status" value="4"/>
</dbReference>
<keyword evidence="1" id="KW-0500">Molybdenum</keyword>
<dbReference type="SUPFAM" id="SSF54665">
    <property type="entry name" value="CO dehydrogenase molybdoprotein N-domain-like"/>
    <property type="match status" value="1"/>
</dbReference>
<dbReference type="SUPFAM" id="SSF56003">
    <property type="entry name" value="Molybdenum cofactor-binding domain"/>
    <property type="match status" value="1"/>
</dbReference>
<protein>
    <submittedName>
        <fullName evidence="5">Xanthine dehydrogenase family protein molybdopterin-binding subunit</fullName>
    </submittedName>
</protein>
<dbReference type="Pfam" id="PF01315">
    <property type="entry name" value="Ald_Xan_dh_C"/>
    <property type="match status" value="1"/>
</dbReference>
<dbReference type="Proteomes" id="UP000241167">
    <property type="component" value="Unassembled WGS sequence"/>
</dbReference>
<dbReference type="Gene3D" id="3.90.1170.50">
    <property type="entry name" value="Aldehyde oxidase/xanthine dehydrogenase, a/b hammerhead"/>
    <property type="match status" value="1"/>
</dbReference>
<dbReference type="Pfam" id="PF20256">
    <property type="entry name" value="MoCoBD_2"/>
    <property type="match status" value="1"/>
</dbReference>
<dbReference type="Pfam" id="PF02738">
    <property type="entry name" value="MoCoBD_1"/>
    <property type="match status" value="1"/>
</dbReference>
<dbReference type="OrthoDB" id="8428274at2"/>
<evidence type="ECO:0000256" key="2">
    <source>
        <dbReference type="ARBA" id="ARBA00023002"/>
    </source>
</evidence>
<feature type="compositionally biased region" description="Basic and acidic residues" evidence="3">
    <location>
        <begin position="136"/>
        <end position="147"/>
    </location>
</feature>
<reference evidence="5 6" key="1">
    <citation type="submission" date="2018-03" db="EMBL/GenBank/DDBJ databases">
        <title>The draft genome of Sphingosinicella sp. GL-C-18.</title>
        <authorList>
            <person name="Liu L."/>
            <person name="Li L."/>
            <person name="Liang L."/>
            <person name="Zhang X."/>
            <person name="Wang T."/>
        </authorList>
    </citation>
    <scope>NUCLEOTIDE SEQUENCE [LARGE SCALE GENOMIC DNA]</scope>
    <source>
        <strain evidence="5 6">GL-C-18</strain>
    </source>
</reference>
<sequence length="724" mass="78363">MAFEPNPDRPRIDARDKVLGKALFAADREVPGLLHAMTVPAAIAKGAIEAIDAAAAARVPGVVRVFTWRDFADIRETPATRGGGGEVPGYQPMKRPAIRHRGEPVALVVAETLEAAIEGAEAVRIRYRASDFTGWHDRPGAEREPVQTDRSAGDAPRALAAAARSIDVTYDHPQQHHNPIEMISTTAAFVDGKIVVMEGTQNAAAFKFGLAGMLGQDPAMLEASSPYVGGGFGQKNQLQEQTALVVRAAMLLKRPVKLVMPRSQLFHTATYRPFSRHRMRIGASEAGKLEAVLYDVEQQNSRFDQYASAHGEHVSRMYATPNWRSTNHRVRIDVQSPAQQRAPHEHPSSYATECAYDELAYALGIDPLELRLRNDGAIDPISGKPFTSRRLAECLTRGAKRFGWDRRTHEPRSMRSKDGQLIGLGVAAGAYKASMAPAVARLRVAADGSSYLAVTGQEIGQGMRSAVAAELIDVLAIDPDRLEIAMGETAAAPQHLTAGSWGAASAAPAARAAALQLRERLVELVGAERANGPAHEVLARARRPFLEVEVSHRGLDQPEAVMDRLNRGLPAPAGPDYERFTAFSWIAHFAEVHVEPTTCRIRVPRVVSVCDCGRVLNHRTAISQVRGGVVWAFGAALREIGEVDPRFGRVLNNDLADYVLPVNADIGDIDVELLDEPDINLNISGAKGVGEVAMVGATAAIVNAVHHATGKRIRHLPIRIEDLL</sequence>
<evidence type="ECO:0000259" key="4">
    <source>
        <dbReference type="SMART" id="SM01008"/>
    </source>
</evidence>
<keyword evidence="2" id="KW-0560">Oxidoreductase</keyword>
<dbReference type="InterPro" id="IPR037165">
    <property type="entry name" value="AldOxase/xan_DH_Mopterin-bd_sf"/>
</dbReference>
<evidence type="ECO:0000256" key="3">
    <source>
        <dbReference type="SAM" id="MobiDB-lite"/>
    </source>
</evidence>
<dbReference type="PANTHER" id="PTHR11908:SF132">
    <property type="entry name" value="ALDEHYDE OXIDASE 1-RELATED"/>
    <property type="match status" value="1"/>
</dbReference>
<dbReference type="SMART" id="SM01008">
    <property type="entry name" value="Ald_Xan_dh_C"/>
    <property type="match status" value="1"/>
</dbReference>
<dbReference type="InterPro" id="IPR016208">
    <property type="entry name" value="Ald_Oxase/xanthine_DH-like"/>
</dbReference>
<dbReference type="AlphaFoldDB" id="A0A2P7QYX6"/>
<dbReference type="EMBL" id="PXYI01000001">
    <property type="protein sequence ID" value="PSJ43165.1"/>
    <property type="molecule type" value="Genomic_DNA"/>
</dbReference>
<evidence type="ECO:0000313" key="5">
    <source>
        <dbReference type="EMBL" id="PSJ43165.1"/>
    </source>
</evidence>
<dbReference type="InterPro" id="IPR046867">
    <property type="entry name" value="AldOxase/xan_DH_MoCoBD2"/>
</dbReference>
<feature type="region of interest" description="Disordered" evidence="3">
    <location>
        <begin position="136"/>
        <end position="155"/>
    </location>
</feature>
<proteinExistence type="predicted"/>
<gene>
    <name evidence="5" type="ORF">C7I55_01910</name>
</gene>
<accession>A0A2P7QYX6</accession>
<dbReference type="InterPro" id="IPR000674">
    <property type="entry name" value="Ald_Oxase/Xan_DH_a/b"/>
</dbReference>
<comment type="caution">
    <text evidence="5">The sequence shown here is derived from an EMBL/GenBank/DDBJ whole genome shotgun (WGS) entry which is preliminary data.</text>
</comment>
<keyword evidence="6" id="KW-1185">Reference proteome</keyword>
<evidence type="ECO:0000313" key="6">
    <source>
        <dbReference type="Proteomes" id="UP000241167"/>
    </source>
</evidence>
<organism evidence="5 6">
    <name type="scientific">Allosphingosinicella deserti</name>
    <dbReference type="NCBI Taxonomy" id="2116704"/>
    <lineage>
        <taxon>Bacteria</taxon>
        <taxon>Pseudomonadati</taxon>
        <taxon>Pseudomonadota</taxon>
        <taxon>Alphaproteobacteria</taxon>
        <taxon>Sphingomonadales</taxon>
        <taxon>Sphingomonadaceae</taxon>
        <taxon>Allosphingosinicella</taxon>
    </lineage>
</organism>
<name>A0A2P7QYX6_9SPHN</name>
<dbReference type="PANTHER" id="PTHR11908">
    <property type="entry name" value="XANTHINE DEHYDROGENASE"/>
    <property type="match status" value="1"/>
</dbReference>
<dbReference type="RefSeq" id="WP_106511185.1">
    <property type="nucleotide sequence ID" value="NZ_PXYI01000001.1"/>
</dbReference>
<dbReference type="GO" id="GO:0016491">
    <property type="term" value="F:oxidoreductase activity"/>
    <property type="evidence" value="ECO:0007669"/>
    <property type="project" value="UniProtKB-KW"/>
</dbReference>
<feature type="domain" description="Aldehyde oxidase/xanthine dehydrogenase a/b hammerhead" evidence="4">
    <location>
        <begin position="19"/>
        <end position="131"/>
    </location>
</feature>
<evidence type="ECO:0000256" key="1">
    <source>
        <dbReference type="ARBA" id="ARBA00022505"/>
    </source>
</evidence>
<dbReference type="InterPro" id="IPR036856">
    <property type="entry name" value="Ald_Oxase/Xan_DH_a/b_sf"/>
</dbReference>
<dbReference type="GO" id="GO:0005506">
    <property type="term" value="F:iron ion binding"/>
    <property type="evidence" value="ECO:0007669"/>
    <property type="project" value="InterPro"/>
</dbReference>
<dbReference type="InterPro" id="IPR008274">
    <property type="entry name" value="AldOxase/xan_DH_MoCoBD1"/>
</dbReference>